<feature type="compositionally biased region" description="Polar residues" evidence="1">
    <location>
        <begin position="12"/>
        <end position="22"/>
    </location>
</feature>
<gene>
    <name evidence="2" type="ORF">O3P69_004680</name>
</gene>
<feature type="compositionally biased region" description="Polar residues" evidence="1">
    <location>
        <begin position="45"/>
        <end position="56"/>
    </location>
</feature>
<protein>
    <submittedName>
        <fullName evidence="2">Uncharacterized protein</fullName>
    </submittedName>
</protein>
<sequence>MDFLHDQEVPRKSTSNLDIETNQDSHEHSHLAEEEGLNEGRDNNESTNGTVEQVTDMSEVQGKYATGSRPGAKHCLFMSLAGTASLRLNPEAGSERPPRLRMLGGGPGAPTAPFRRKWGGFSVEFRIQVVTANLATSITTTTI</sequence>
<accession>A0AAW0UBT1</accession>
<name>A0AAW0UBT1_SCYPA</name>
<feature type="region of interest" description="Disordered" evidence="1">
    <location>
        <begin position="1"/>
        <end position="56"/>
    </location>
</feature>
<dbReference type="Proteomes" id="UP001487740">
    <property type="component" value="Unassembled WGS sequence"/>
</dbReference>
<reference evidence="2 3" key="1">
    <citation type="submission" date="2023-03" db="EMBL/GenBank/DDBJ databases">
        <title>High-quality genome of Scylla paramamosain provides insights in environmental adaptation.</title>
        <authorList>
            <person name="Zhang L."/>
        </authorList>
    </citation>
    <scope>NUCLEOTIDE SEQUENCE [LARGE SCALE GENOMIC DNA]</scope>
    <source>
        <strain evidence="2">LZ_2023a</strain>
        <tissue evidence="2">Muscle</tissue>
    </source>
</reference>
<keyword evidence="3" id="KW-1185">Reference proteome</keyword>
<dbReference type="EMBL" id="JARAKH010000014">
    <property type="protein sequence ID" value="KAK8397145.1"/>
    <property type="molecule type" value="Genomic_DNA"/>
</dbReference>
<comment type="caution">
    <text evidence="2">The sequence shown here is derived from an EMBL/GenBank/DDBJ whole genome shotgun (WGS) entry which is preliminary data.</text>
</comment>
<evidence type="ECO:0000256" key="1">
    <source>
        <dbReference type="SAM" id="MobiDB-lite"/>
    </source>
</evidence>
<proteinExistence type="predicted"/>
<evidence type="ECO:0000313" key="2">
    <source>
        <dbReference type="EMBL" id="KAK8397145.1"/>
    </source>
</evidence>
<organism evidence="2 3">
    <name type="scientific">Scylla paramamosain</name>
    <name type="common">Mud crab</name>
    <dbReference type="NCBI Taxonomy" id="85552"/>
    <lineage>
        <taxon>Eukaryota</taxon>
        <taxon>Metazoa</taxon>
        <taxon>Ecdysozoa</taxon>
        <taxon>Arthropoda</taxon>
        <taxon>Crustacea</taxon>
        <taxon>Multicrustacea</taxon>
        <taxon>Malacostraca</taxon>
        <taxon>Eumalacostraca</taxon>
        <taxon>Eucarida</taxon>
        <taxon>Decapoda</taxon>
        <taxon>Pleocyemata</taxon>
        <taxon>Brachyura</taxon>
        <taxon>Eubrachyura</taxon>
        <taxon>Portunoidea</taxon>
        <taxon>Portunidae</taxon>
        <taxon>Portuninae</taxon>
        <taxon>Scylla</taxon>
    </lineage>
</organism>
<evidence type="ECO:0000313" key="3">
    <source>
        <dbReference type="Proteomes" id="UP001487740"/>
    </source>
</evidence>
<feature type="region of interest" description="Disordered" evidence="1">
    <location>
        <begin position="88"/>
        <end position="108"/>
    </location>
</feature>
<dbReference type="AlphaFoldDB" id="A0AAW0UBT1"/>
<feature type="compositionally biased region" description="Basic and acidic residues" evidence="1">
    <location>
        <begin position="1"/>
        <end position="11"/>
    </location>
</feature>
<feature type="compositionally biased region" description="Basic and acidic residues" evidence="1">
    <location>
        <begin position="23"/>
        <end position="44"/>
    </location>
</feature>